<keyword evidence="1" id="KW-1133">Transmembrane helix</keyword>
<organism evidence="2 3">
    <name type="scientific">Ditylenchus dipsaci</name>
    <dbReference type="NCBI Taxonomy" id="166011"/>
    <lineage>
        <taxon>Eukaryota</taxon>
        <taxon>Metazoa</taxon>
        <taxon>Ecdysozoa</taxon>
        <taxon>Nematoda</taxon>
        <taxon>Chromadorea</taxon>
        <taxon>Rhabditida</taxon>
        <taxon>Tylenchina</taxon>
        <taxon>Tylenchomorpha</taxon>
        <taxon>Sphaerularioidea</taxon>
        <taxon>Anguinidae</taxon>
        <taxon>Anguininae</taxon>
        <taxon>Ditylenchus</taxon>
    </lineage>
</organism>
<feature type="transmembrane region" description="Helical" evidence="1">
    <location>
        <begin position="21"/>
        <end position="43"/>
    </location>
</feature>
<evidence type="ECO:0000313" key="3">
    <source>
        <dbReference type="WBParaSite" id="jg12407"/>
    </source>
</evidence>
<keyword evidence="2" id="KW-1185">Reference proteome</keyword>
<sequence>MCVLCIGIGCMQNHVKTDNSVWIFVLILCLGAIVIFSVLIYCLKRKRKHETNIIMNHYMSAPPPAQSPLIHQPAPPIPTKYVTNYSYSTVQDMEAGRPQLAINQQNYKRKYSRREQLDSDFE</sequence>
<dbReference type="AlphaFoldDB" id="A0A915CTA6"/>
<evidence type="ECO:0000313" key="2">
    <source>
        <dbReference type="Proteomes" id="UP000887574"/>
    </source>
</evidence>
<name>A0A915CTA6_9BILA</name>
<keyword evidence="1" id="KW-0472">Membrane</keyword>
<dbReference type="Proteomes" id="UP000887574">
    <property type="component" value="Unplaced"/>
</dbReference>
<dbReference type="WBParaSite" id="jg12407">
    <property type="protein sequence ID" value="jg12407"/>
    <property type="gene ID" value="jg12407"/>
</dbReference>
<keyword evidence="1" id="KW-0812">Transmembrane</keyword>
<proteinExistence type="predicted"/>
<protein>
    <submittedName>
        <fullName evidence="3">Uncharacterized protein</fullName>
    </submittedName>
</protein>
<reference evidence="3" key="1">
    <citation type="submission" date="2022-11" db="UniProtKB">
        <authorList>
            <consortium name="WormBaseParasite"/>
        </authorList>
    </citation>
    <scope>IDENTIFICATION</scope>
</reference>
<evidence type="ECO:0000256" key="1">
    <source>
        <dbReference type="SAM" id="Phobius"/>
    </source>
</evidence>
<accession>A0A915CTA6</accession>